<feature type="signal peptide" evidence="1">
    <location>
        <begin position="1"/>
        <end position="22"/>
    </location>
</feature>
<dbReference type="OrthoDB" id="9760225at2"/>
<dbReference type="GO" id="GO:1990351">
    <property type="term" value="C:transporter complex"/>
    <property type="evidence" value="ECO:0007669"/>
    <property type="project" value="TreeGrafter"/>
</dbReference>
<dbReference type="Proteomes" id="UP000295443">
    <property type="component" value="Unassembled WGS sequence"/>
</dbReference>
<dbReference type="EMBL" id="SJZB01000049">
    <property type="protein sequence ID" value="TCJ11738.1"/>
    <property type="molecule type" value="Genomic_DNA"/>
</dbReference>
<evidence type="ECO:0000256" key="1">
    <source>
        <dbReference type="SAM" id="SignalP"/>
    </source>
</evidence>
<dbReference type="PANTHER" id="PTHR30189:SF1">
    <property type="entry name" value="LPS-ASSEMBLY PROTEIN LPTD"/>
    <property type="match status" value="1"/>
</dbReference>
<evidence type="ECO:0000313" key="2">
    <source>
        <dbReference type="EMBL" id="TCJ11738.1"/>
    </source>
</evidence>
<dbReference type="GO" id="GO:0009279">
    <property type="term" value="C:cell outer membrane"/>
    <property type="evidence" value="ECO:0007669"/>
    <property type="project" value="TreeGrafter"/>
</dbReference>
<accession>A0A4R1B6A7</accession>
<dbReference type="InterPro" id="IPR050218">
    <property type="entry name" value="LptD"/>
</dbReference>
<gene>
    <name evidence="2" type="ORF">EZJ19_13830</name>
</gene>
<name>A0A4R1B6A7_9PROT</name>
<reference evidence="2 3" key="1">
    <citation type="submission" date="2019-03" db="EMBL/GenBank/DDBJ databases">
        <title>Genome sequence of Thiobacillaceae bacterium LSR1, a sulfur-oxidizing bacterium isolated from freshwater sediment.</title>
        <authorList>
            <person name="Li S."/>
        </authorList>
    </citation>
    <scope>NUCLEOTIDE SEQUENCE [LARGE SCALE GENOMIC DNA]</scope>
    <source>
        <strain evidence="2 3">LSR1</strain>
    </source>
</reference>
<sequence length="219" mass="24131">MAPHRLLPLTVAMMVASGASLAVDAPLPLKLSLNLTAERPSGTVGNDPVFFDADRLKTLDDGSIEVEGQVRARSLGKNFEADWARYIPTTDEVFARGNVVLVEGERRLESSDLHLRMSENIGEVNQARFYFTNQSGVSGRGEARKVYIDDREHYRMESTRYTTCPAGNDDWAMRTDNLNLDYVSKVGQARDVTVEYLGVPILYAPGSTSPSTRTARAAS</sequence>
<keyword evidence="3" id="KW-1185">Reference proteome</keyword>
<protein>
    <submittedName>
        <fullName evidence="2">LPS-assembly protein LptD</fullName>
    </submittedName>
</protein>
<evidence type="ECO:0000313" key="3">
    <source>
        <dbReference type="Proteomes" id="UP000295443"/>
    </source>
</evidence>
<comment type="caution">
    <text evidence="2">The sequence shown here is derived from an EMBL/GenBank/DDBJ whole genome shotgun (WGS) entry which is preliminary data.</text>
</comment>
<dbReference type="PANTHER" id="PTHR30189">
    <property type="entry name" value="LPS-ASSEMBLY PROTEIN"/>
    <property type="match status" value="1"/>
</dbReference>
<organism evidence="2 3">
    <name type="scientific">Parasulfuritortus cantonensis</name>
    <dbReference type="NCBI Taxonomy" id="2528202"/>
    <lineage>
        <taxon>Bacteria</taxon>
        <taxon>Pseudomonadati</taxon>
        <taxon>Pseudomonadota</taxon>
        <taxon>Betaproteobacteria</taxon>
        <taxon>Nitrosomonadales</taxon>
        <taxon>Thiobacillaceae</taxon>
        <taxon>Parasulfuritortus</taxon>
    </lineage>
</organism>
<proteinExistence type="predicted"/>
<keyword evidence="1" id="KW-0732">Signal</keyword>
<dbReference type="AlphaFoldDB" id="A0A4R1B6A7"/>
<feature type="chain" id="PRO_5021002071" evidence="1">
    <location>
        <begin position="23"/>
        <end position="219"/>
    </location>
</feature>